<dbReference type="GeneID" id="19116813"/>
<dbReference type="SMART" id="SM01117">
    <property type="entry name" value="Cyt-b5"/>
    <property type="match status" value="1"/>
</dbReference>
<dbReference type="GO" id="GO:0004128">
    <property type="term" value="F:cytochrome-b5 reductase activity, acting on NAD(P)H"/>
    <property type="evidence" value="ECO:0007669"/>
    <property type="project" value="TreeGrafter"/>
</dbReference>
<feature type="region of interest" description="Disordered" evidence="5">
    <location>
        <begin position="1"/>
        <end position="154"/>
    </location>
</feature>
<evidence type="ECO:0000256" key="3">
    <source>
        <dbReference type="ARBA" id="ARBA00023004"/>
    </source>
</evidence>
<evidence type="ECO:0000256" key="2">
    <source>
        <dbReference type="ARBA" id="ARBA00022723"/>
    </source>
</evidence>
<dbReference type="GO" id="GO:0046872">
    <property type="term" value="F:metal ion binding"/>
    <property type="evidence" value="ECO:0007669"/>
    <property type="project" value="UniProtKB-UniRule"/>
</dbReference>
<sequence>MTSRAATSKLPEIPAPTIALDEAPLEGETTPKAVATQTSDEVPTFSLSAPDEHLNSSHLEPVAKSSSPGGLSARDSMAPRPKISMSTPSANSRGPMPPPARPAVPRMGAPSVASSLRIPSTGPLPNRGPPASSQQRVSSGLAPSGNLLTPNPRSRIVLTPGHSPMDWAAKSRSADLAGVGTFLRVKPSQLKQMTGRKGKPAWSSWQGKVYNITPYLPYHPGGEGQLMRAAGKDGEQLFMETHPWVNWENMLGSCLVGVLVPEGHGMEGAQPSLEDMD</sequence>
<keyword evidence="2 4" id="KW-0479">Metal-binding</keyword>
<evidence type="ECO:0000256" key="5">
    <source>
        <dbReference type="SAM" id="MobiDB-lite"/>
    </source>
</evidence>
<dbReference type="HOGENOM" id="CLU_046313_0_0_1"/>
<feature type="domain" description="Cytochrome b5 heme-binding" evidence="6">
    <location>
        <begin position="188"/>
        <end position="260"/>
    </location>
</feature>
<dbReference type="RefSeq" id="XP_007678173.1">
    <property type="nucleotide sequence ID" value="XM_007679983.1"/>
</dbReference>
<dbReference type="Proteomes" id="UP000011761">
    <property type="component" value="Unassembled WGS sequence"/>
</dbReference>
<dbReference type="GO" id="GO:0020037">
    <property type="term" value="F:heme binding"/>
    <property type="evidence" value="ECO:0007669"/>
    <property type="project" value="UniProtKB-UniRule"/>
</dbReference>
<dbReference type="PANTHER" id="PTHR46237">
    <property type="entry name" value="CYTOCHROME B5 REDUCTASE 4 FAMILY MEMBER"/>
    <property type="match status" value="1"/>
</dbReference>
<dbReference type="InterPro" id="IPR051872">
    <property type="entry name" value="Cytochrome_b5/Flavoprotein_Rdt"/>
</dbReference>
<gene>
    <name evidence="7" type="ORF">BAUCODRAFT_73419</name>
</gene>
<dbReference type="Gene3D" id="3.10.120.10">
    <property type="entry name" value="Cytochrome b5-like heme/steroid binding domain"/>
    <property type="match status" value="1"/>
</dbReference>
<accession>M2N7E5</accession>
<evidence type="ECO:0000259" key="6">
    <source>
        <dbReference type="PROSITE" id="PS50255"/>
    </source>
</evidence>
<dbReference type="OrthoDB" id="432299at2759"/>
<dbReference type="STRING" id="717646.M2N7E5"/>
<name>M2N7E5_BAUPA</name>
<keyword evidence="1 4" id="KW-0349">Heme</keyword>
<protein>
    <recommendedName>
        <fullName evidence="6">Cytochrome b5 heme-binding domain-containing protein</fullName>
    </recommendedName>
</protein>
<dbReference type="PANTHER" id="PTHR46237:SF1">
    <property type="entry name" value="CYTOCHROME B5 REDUCTASE 4"/>
    <property type="match status" value="1"/>
</dbReference>
<organism evidence="7 8">
    <name type="scientific">Baudoinia panamericana (strain UAMH 10762)</name>
    <name type="common">Angels' share fungus</name>
    <name type="synonym">Baudoinia compniacensis (strain UAMH 10762)</name>
    <dbReference type="NCBI Taxonomy" id="717646"/>
    <lineage>
        <taxon>Eukaryota</taxon>
        <taxon>Fungi</taxon>
        <taxon>Dikarya</taxon>
        <taxon>Ascomycota</taxon>
        <taxon>Pezizomycotina</taxon>
        <taxon>Dothideomycetes</taxon>
        <taxon>Dothideomycetidae</taxon>
        <taxon>Mycosphaerellales</taxon>
        <taxon>Teratosphaeriaceae</taxon>
        <taxon>Baudoinia</taxon>
    </lineage>
</organism>
<reference evidence="7 8" key="1">
    <citation type="journal article" date="2012" name="PLoS Pathog.">
        <title>Diverse lifestyles and strategies of plant pathogenesis encoded in the genomes of eighteen Dothideomycetes fungi.</title>
        <authorList>
            <person name="Ohm R.A."/>
            <person name="Feau N."/>
            <person name="Henrissat B."/>
            <person name="Schoch C.L."/>
            <person name="Horwitz B.A."/>
            <person name="Barry K.W."/>
            <person name="Condon B.J."/>
            <person name="Copeland A.C."/>
            <person name="Dhillon B."/>
            <person name="Glaser F."/>
            <person name="Hesse C.N."/>
            <person name="Kosti I."/>
            <person name="LaButti K."/>
            <person name="Lindquist E.A."/>
            <person name="Lucas S."/>
            <person name="Salamov A.A."/>
            <person name="Bradshaw R.E."/>
            <person name="Ciuffetti L."/>
            <person name="Hamelin R.C."/>
            <person name="Kema G.H.J."/>
            <person name="Lawrence C."/>
            <person name="Scott J.A."/>
            <person name="Spatafora J.W."/>
            <person name="Turgeon B.G."/>
            <person name="de Wit P.J.G.M."/>
            <person name="Zhong S."/>
            <person name="Goodwin S.B."/>
            <person name="Grigoriev I.V."/>
        </authorList>
    </citation>
    <scope>NUCLEOTIDE SEQUENCE [LARGE SCALE GENOMIC DNA]</scope>
    <source>
        <strain evidence="7 8">UAMH 10762</strain>
    </source>
</reference>
<evidence type="ECO:0000313" key="8">
    <source>
        <dbReference type="Proteomes" id="UP000011761"/>
    </source>
</evidence>
<dbReference type="EMBL" id="KB445558">
    <property type="protein sequence ID" value="EMC94725.1"/>
    <property type="molecule type" value="Genomic_DNA"/>
</dbReference>
<keyword evidence="3 4" id="KW-0408">Iron</keyword>
<evidence type="ECO:0000313" key="7">
    <source>
        <dbReference type="EMBL" id="EMC94725.1"/>
    </source>
</evidence>
<evidence type="ECO:0000256" key="1">
    <source>
        <dbReference type="ARBA" id="ARBA00022617"/>
    </source>
</evidence>
<dbReference type="eggNOG" id="KOG0536">
    <property type="taxonomic scope" value="Eukaryota"/>
</dbReference>
<comment type="similarity">
    <text evidence="4">Belongs to the cytochrome b5 family.</text>
</comment>
<dbReference type="GO" id="GO:0005737">
    <property type="term" value="C:cytoplasm"/>
    <property type="evidence" value="ECO:0007669"/>
    <property type="project" value="TreeGrafter"/>
</dbReference>
<dbReference type="InterPro" id="IPR018506">
    <property type="entry name" value="Cyt_B5_heme-BS"/>
</dbReference>
<dbReference type="SUPFAM" id="SSF55856">
    <property type="entry name" value="Cytochrome b5-like heme/steroid binding domain"/>
    <property type="match status" value="1"/>
</dbReference>
<dbReference type="InterPro" id="IPR001199">
    <property type="entry name" value="Cyt_B5-like_heme/steroid-bd"/>
</dbReference>
<feature type="compositionally biased region" description="Polar residues" evidence="5">
    <location>
        <begin position="35"/>
        <end position="47"/>
    </location>
</feature>
<dbReference type="PROSITE" id="PS00191">
    <property type="entry name" value="CYTOCHROME_B5_1"/>
    <property type="match status" value="1"/>
</dbReference>
<dbReference type="FunFam" id="3.10.120.10:FF:000001">
    <property type="entry name" value="Cytochrome b5 reductase 4"/>
    <property type="match status" value="1"/>
</dbReference>
<dbReference type="AlphaFoldDB" id="M2N7E5"/>
<dbReference type="PROSITE" id="PS50255">
    <property type="entry name" value="CYTOCHROME_B5_2"/>
    <property type="match status" value="1"/>
</dbReference>
<keyword evidence="8" id="KW-1185">Reference proteome</keyword>
<dbReference type="InterPro" id="IPR036400">
    <property type="entry name" value="Cyt_B5-like_heme/steroid_sf"/>
</dbReference>
<dbReference type="Pfam" id="PF00173">
    <property type="entry name" value="Cyt-b5"/>
    <property type="match status" value="1"/>
</dbReference>
<dbReference type="OMA" id="GECMVGI"/>
<evidence type="ECO:0000256" key="4">
    <source>
        <dbReference type="RuleBase" id="RU362121"/>
    </source>
</evidence>
<dbReference type="KEGG" id="bcom:BAUCODRAFT_73419"/>
<proteinExistence type="inferred from homology"/>